<organism evidence="3 4">
    <name type="scientific">Jutongia huaianensis</name>
    <dbReference type="NCBI Taxonomy" id="2763668"/>
    <lineage>
        <taxon>Bacteria</taxon>
        <taxon>Bacillati</taxon>
        <taxon>Bacillota</taxon>
        <taxon>Clostridia</taxon>
        <taxon>Lachnospirales</taxon>
        <taxon>Lachnospiraceae</taxon>
        <taxon>Jutongia</taxon>
    </lineage>
</organism>
<evidence type="ECO:0000313" key="3">
    <source>
        <dbReference type="EMBL" id="MBC8561994.1"/>
    </source>
</evidence>
<dbReference type="EMBL" id="JACRSX010000004">
    <property type="protein sequence ID" value="MBC8561994.1"/>
    <property type="molecule type" value="Genomic_DNA"/>
</dbReference>
<reference evidence="3 4" key="1">
    <citation type="submission" date="2020-08" db="EMBL/GenBank/DDBJ databases">
        <title>Genome public.</title>
        <authorList>
            <person name="Liu C."/>
            <person name="Sun Q."/>
        </authorList>
    </citation>
    <scope>NUCLEOTIDE SEQUENCE [LARGE SCALE GENOMIC DNA]</scope>
    <source>
        <strain evidence="3 4">NSJ-37</strain>
    </source>
</reference>
<gene>
    <name evidence="3" type="ORF">H8704_04995</name>
</gene>
<feature type="transmembrane region" description="Helical" evidence="1">
    <location>
        <begin position="31"/>
        <end position="52"/>
    </location>
</feature>
<dbReference type="PANTHER" id="PTHR42736:SF1">
    <property type="entry name" value="PROTEIN-GLUTAMINE GAMMA-GLUTAMYLTRANSFERASE"/>
    <property type="match status" value="1"/>
</dbReference>
<feature type="transmembrane region" description="Helical" evidence="1">
    <location>
        <begin position="140"/>
        <end position="161"/>
    </location>
</feature>
<keyword evidence="1" id="KW-0472">Membrane</keyword>
<dbReference type="RefSeq" id="WP_249297559.1">
    <property type="nucleotide sequence ID" value="NZ_JACRSX010000004.1"/>
</dbReference>
<keyword evidence="1" id="KW-0812">Transmembrane</keyword>
<keyword evidence="4" id="KW-1185">Reference proteome</keyword>
<feature type="transmembrane region" description="Helical" evidence="1">
    <location>
        <begin position="191"/>
        <end position="207"/>
    </location>
</feature>
<dbReference type="SMART" id="SM00460">
    <property type="entry name" value="TGc"/>
    <property type="match status" value="1"/>
</dbReference>
<dbReference type="InterPro" id="IPR002931">
    <property type="entry name" value="Transglutaminase-like"/>
</dbReference>
<sequence length="782" mass="87907">MAKELTDSMELTEGLAICPGRLTKENRLKTLFVKGVVVYLLVMGVMGSYLSALDVECFWLVMHVIVFLCSLYCASLYYSKLWQNTGYLLFLAVIAAGGYFLGKYINSGFYSVANDLSEAASGFFDSNAMRSYGEQIDDPYVTVTISMSYIGCICCVLVNIMVSRKMRCALLVILGAGVLAMPLYLEQEPSFLYMIMFLAGVFSCFMLRGNGHYLLTFQDDAYQWDGRKKQFAYVYDFRNAARAVISAVLVCAVILGAGSVIYPRSLHQSACGTSNLKKASMETVENISILGLMGLFNFYPNTGGLTNGTLGGVNAIRYDYETDLTIEFAPYTQNRIYLKTFTGCDYLPFSNRWQRQTDEQGRKVAEQPDFTTRLMKKNYQKHKKKTGKGKIIVKNVAAAAGVYLPYYSEEVNKKIYPGTQQEYIFYPSLSGKAIGVSEADRQEAQADWLHISEDNLDEIKKLCQEAGLSEMDSVPDNVQKLAQYFQDNIPYSYRPGATPYRADFINYFLGKNRRGYCAHFASAATLAFRYTGIPARYVEGYGIDPEDISEEGTIKYDQRYEDYYEGYSEVGKTAVVSANVTDASAHAWVEVFDPDMGWQVADVTPSSGEEPEDNGLWQRILNFLGAGKSSGGSTTNGDGGQNDSEAAEQLKQTTGYVSVGIVAAVLLILIVRRLGKKIVWLIRFRKGSRNDRLIMDYQRYLERIARKQNSLGDCKNYQDQLNWLDKHGYWRSDVVRLEKAVSILERAGFSRTEVTFHEYGMMRKCFRNYKKAAGKASGRKRG</sequence>
<dbReference type="Pfam" id="PF01841">
    <property type="entry name" value="Transglut_core"/>
    <property type="match status" value="1"/>
</dbReference>
<evidence type="ECO:0000256" key="1">
    <source>
        <dbReference type="SAM" id="Phobius"/>
    </source>
</evidence>
<evidence type="ECO:0000313" key="4">
    <source>
        <dbReference type="Proteomes" id="UP000606193"/>
    </source>
</evidence>
<dbReference type="SUPFAM" id="SSF54001">
    <property type="entry name" value="Cysteine proteinases"/>
    <property type="match status" value="1"/>
</dbReference>
<comment type="caution">
    <text evidence="3">The sequence shown here is derived from an EMBL/GenBank/DDBJ whole genome shotgun (WGS) entry which is preliminary data.</text>
</comment>
<name>A0ABR7N038_9FIRM</name>
<dbReference type="Gene3D" id="3.10.620.30">
    <property type="match status" value="1"/>
</dbReference>
<evidence type="ECO:0000259" key="2">
    <source>
        <dbReference type="SMART" id="SM00460"/>
    </source>
</evidence>
<feature type="domain" description="Transglutaminase-like" evidence="2">
    <location>
        <begin position="509"/>
        <end position="605"/>
    </location>
</feature>
<dbReference type="InterPro" id="IPR038765">
    <property type="entry name" value="Papain-like_cys_pep_sf"/>
</dbReference>
<keyword evidence="1" id="KW-1133">Transmembrane helix</keyword>
<accession>A0ABR7N038</accession>
<feature type="transmembrane region" description="Helical" evidence="1">
    <location>
        <begin position="85"/>
        <end position="102"/>
    </location>
</feature>
<protein>
    <submittedName>
        <fullName evidence="3">Transglutaminase domain-containing protein</fullName>
    </submittedName>
</protein>
<feature type="transmembrane region" description="Helical" evidence="1">
    <location>
        <begin position="243"/>
        <end position="262"/>
    </location>
</feature>
<dbReference type="InterPro" id="IPR052901">
    <property type="entry name" value="Bact_TGase-like"/>
</dbReference>
<feature type="transmembrane region" description="Helical" evidence="1">
    <location>
        <begin position="168"/>
        <end position="185"/>
    </location>
</feature>
<dbReference type="Proteomes" id="UP000606193">
    <property type="component" value="Unassembled WGS sequence"/>
</dbReference>
<feature type="transmembrane region" description="Helical" evidence="1">
    <location>
        <begin position="655"/>
        <end position="675"/>
    </location>
</feature>
<proteinExistence type="predicted"/>
<feature type="transmembrane region" description="Helical" evidence="1">
    <location>
        <begin position="58"/>
        <end position="78"/>
    </location>
</feature>
<dbReference type="PANTHER" id="PTHR42736">
    <property type="entry name" value="PROTEIN-GLUTAMINE GAMMA-GLUTAMYLTRANSFERASE"/>
    <property type="match status" value="1"/>
</dbReference>